<proteinExistence type="inferred from homology"/>
<feature type="compositionally biased region" description="Polar residues" evidence="6">
    <location>
        <begin position="638"/>
        <end position="648"/>
    </location>
</feature>
<evidence type="ECO:0000256" key="1">
    <source>
        <dbReference type="ARBA" id="ARBA00010162"/>
    </source>
</evidence>
<feature type="region of interest" description="Disordered" evidence="6">
    <location>
        <begin position="617"/>
        <end position="650"/>
    </location>
</feature>
<reference evidence="8 9" key="1">
    <citation type="journal article" date="2011" name="Proc. Natl. Acad. Sci. U.S.A.">
        <title>Evolutionary erosion of yeast sex chromosomes by mating-type switching accidents.</title>
        <authorList>
            <person name="Gordon J.L."/>
            <person name="Armisen D."/>
            <person name="Proux-Wera E."/>
            <person name="Oheigeartaigh S.S."/>
            <person name="Byrne K.P."/>
            <person name="Wolfe K.H."/>
        </authorList>
    </citation>
    <scope>NUCLEOTIDE SEQUENCE [LARGE SCALE GENOMIC DNA]</scope>
    <source>
        <strain evidence="9">ATCC 10597 / BCRC 20456 / CBS 421 / NBRC 0211 / NRRL Y-12639</strain>
    </source>
</reference>
<dbReference type="GO" id="GO:0015031">
    <property type="term" value="P:protein transport"/>
    <property type="evidence" value="ECO:0007669"/>
    <property type="project" value="UniProtKB-KW"/>
</dbReference>
<gene>
    <name evidence="8" type="primary">NDAI0A00870</name>
    <name evidence="8" type="ordered locus">NDAI_0A00870</name>
</gene>
<evidence type="ECO:0000256" key="5">
    <source>
        <dbReference type="ARBA" id="ARBA00022970"/>
    </source>
</evidence>
<evidence type="ECO:0000256" key="4">
    <source>
        <dbReference type="ARBA" id="ARBA00022927"/>
    </source>
</evidence>
<dbReference type="InterPro" id="IPR037545">
    <property type="entry name" value="DENN_FNIP1/2"/>
</dbReference>
<keyword evidence="9" id="KW-1185">Reference proteome</keyword>
<protein>
    <recommendedName>
        <fullName evidence="2">Protein LST4</fullName>
    </recommendedName>
</protein>
<feature type="region of interest" description="Disordered" evidence="6">
    <location>
        <begin position="843"/>
        <end position="869"/>
    </location>
</feature>
<dbReference type="GO" id="GO:0071230">
    <property type="term" value="P:cellular response to amino acid stimulus"/>
    <property type="evidence" value="ECO:0007669"/>
    <property type="project" value="EnsemblFungi"/>
</dbReference>
<keyword evidence="3" id="KW-0813">Transport</keyword>
<evidence type="ECO:0000313" key="8">
    <source>
        <dbReference type="EMBL" id="CCD22245.1"/>
    </source>
</evidence>
<dbReference type="InterPro" id="IPR041153">
    <property type="entry name" value="LST4_longin"/>
</dbReference>
<dbReference type="RefSeq" id="XP_003667488.1">
    <property type="nucleotide sequence ID" value="XM_003667440.1"/>
</dbReference>
<keyword evidence="4" id="KW-0653">Protein transport</keyword>
<feature type="domain" description="UDENN FNIP1/2-type" evidence="7">
    <location>
        <begin position="140"/>
        <end position="932"/>
    </location>
</feature>
<feature type="region of interest" description="Disordered" evidence="6">
    <location>
        <begin position="1"/>
        <end position="23"/>
    </location>
</feature>
<evidence type="ECO:0000259" key="7">
    <source>
        <dbReference type="PROSITE" id="PS51836"/>
    </source>
</evidence>
<accession>G0W357</accession>
<dbReference type="STRING" id="1071378.G0W357"/>
<dbReference type="GO" id="GO:0005096">
    <property type="term" value="F:GTPase activator activity"/>
    <property type="evidence" value="ECO:0007669"/>
    <property type="project" value="EnsemblFungi"/>
</dbReference>
<evidence type="ECO:0000256" key="3">
    <source>
        <dbReference type="ARBA" id="ARBA00022448"/>
    </source>
</evidence>
<feature type="compositionally biased region" description="Low complexity" evidence="6">
    <location>
        <begin position="852"/>
        <end position="862"/>
    </location>
</feature>
<feature type="compositionally biased region" description="Basic and acidic residues" evidence="6">
    <location>
        <begin position="10"/>
        <end position="19"/>
    </location>
</feature>
<dbReference type="GO" id="GO:0005774">
    <property type="term" value="C:vacuolar membrane"/>
    <property type="evidence" value="ECO:0007669"/>
    <property type="project" value="EnsemblFungi"/>
</dbReference>
<name>G0W357_NAUDC</name>
<evidence type="ECO:0000256" key="2">
    <source>
        <dbReference type="ARBA" id="ARBA00013394"/>
    </source>
</evidence>
<dbReference type="KEGG" id="ndi:NDAI_0A00870"/>
<dbReference type="OMA" id="SEYDEYP"/>
<dbReference type="GO" id="GO:0006865">
    <property type="term" value="P:amino acid transport"/>
    <property type="evidence" value="ECO:0007669"/>
    <property type="project" value="UniProtKB-KW"/>
</dbReference>
<dbReference type="Pfam" id="PF18639">
    <property type="entry name" value="Longin_2"/>
    <property type="match status" value="1"/>
</dbReference>
<dbReference type="EMBL" id="HE580267">
    <property type="protein sequence ID" value="CCD22245.1"/>
    <property type="molecule type" value="Genomic_DNA"/>
</dbReference>
<dbReference type="AlphaFoldDB" id="G0W357"/>
<dbReference type="OrthoDB" id="4063558at2759"/>
<dbReference type="Proteomes" id="UP000000689">
    <property type="component" value="Chromosome 1"/>
</dbReference>
<dbReference type="GO" id="GO:1904263">
    <property type="term" value="P:positive regulation of TORC1 signaling"/>
    <property type="evidence" value="ECO:0007669"/>
    <property type="project" value="EnsemblFungi"/>
</dbReference>
<feature type="region of interest" description="Disordered" evidence="6">
    <location>
        <begin position="420"/>
        <end position="468"/>
    </location>
</feature>
<evidence type="ECO:0000256" key="6">
    <source>
        <dbReference type="SAM" id="MobiDB-lite"/>
    </source>
</evidence>
<comment type="similarity">
    <text evidence="1">Belongs to the LST4 family.</text>
</comment>
<organism evidence="8 9">
    <name type="scientific">Naumovozyma dairenensis (strain ATCC 10597 / BCRC 20456 / CBS 421 / NBRC 0211 / NRRL Y-12639)</name>
    <name type="common">Saccharomyces dairenensis</name>
    <dbReference type="NCBI Taxonomy" id="1071378"/>
    <lineage>
        <taxon>Eukaryota</taxon>
        <taxon>Fungi</taxon>
        <taxon>Dikarya</taxon>
        <taxon>Ascomycota</taxon>
        <taxon>Saccharomycotina</taxon>
        <taxon>Saccharomycetes</taxon>
        <taxon>Saccharomycetales</taxon>
        <taxon>Saccharomycetaceae</taxon>
        <taxon>Naumovozyma</taxon>
    </lineage>
</organism>
<dbReference type="HOGENOM" id="CLU_010482_0_0_1"/>
<feature type="compositionally biased region" description="Low complexity" evidence="6">
    <location>
        <begin position="425"/>
        <end position="462"/>
    </location>
</feature>
<keyword evidence="5" id="KW-0029">Amino-acid transport</keyword>
<sequence length="941" mass="105248">MLGTLLRRSTTADHKKDTSASESIISSSTSIGLRSLNHGTNTTIGISTAMDPGIGIGSICDTDQCDEVFPTVTSPLLDHISDDLKFKLFAAKTIPYKSNILPLMKVDHDYNNIPEASSKSLLSTDNTRKTVSNSSAIINQNSYAFRFLLTEETNEMACVNNYRILLDHNFTKGEGSKIEQIRHSELKEYIFGSPVRSSDYIQSDKFRSVPNSDFTLITRIFYLNSISNRFAISLCISKFLFPVISESWTYISHWLTDIQDIIASIVAENAGTCKGTTNSNNMEQFTYQNRSISDGVLPVNLEIAFPDEIGKIIQVLAKKLMPCLRSMTEIPRIFLYPPDFVEFVETWFKDVFNWIEIKDGPRLRFLPMLLSKIVCEFKDSMVESDITRIIILSGNMVVANKLIFIVAGLLEPKYRNKLVSQLPPSSSSTNEENSSGTSIAQTHSSHSSSSTSTSNSVQMSVSKNRERHKQRLVNLVEATDATSTQSVDKMTSLSEHTTPISVARTSAGTATRSGWVIPKGRKNRSSVSISSNESSYGEVIQPSSSFKSVESSLQNLSSSFSSQPNSYGSWFSKRPSLSSFIPQSPSNKFSIPLPANSNSTATVSALSENKIDRVISNSSSSGGTHNHQVAAPRFPPNTFHTPQQSPSISEYEEYPWFETPESLSRMDLESSHSLPNHLNTITMTPHGNTNSVNGKNTKKLNSYCGNSTKNHDFPLKNVKINRDCQRLNQLDLLDEAFDDICNDLPMDTEYEITAGTSLHAPVLEIDMNYDNGQNKKKPLELLSRYTTYLPHYNRWFQLQGIPITNNSESMVTNSMKKDLQMGDEFSKSLIVSLRTREIKEVLMKKKMEKKPSPSSNEASSNRSSREPLKQKVKKVFFNGKVADHTPVQVDESMNFIEACIKKAMIHYEDKELDPLERDRKVINLFGSILTNSNTYDKTLTH</sequence>
<evidence type="ECO:0000313" key="9">
    <source>
        <dbReference type="Proteomes" id="UP000000689"/>
    </source>
</evidence>
<dbReference type="GeneID" id="11495323"/>
<dbReference type="eggNOG" id="ENOG502QPJF">
    <property type="taxonomic scope" value="Eukaryota"/>
</dbReference>
<dbReference type="GO" id="GO:1990877">
    <property type="term" value="C:FNIP-folliculin RagC/D GAP"/>
    <property type="evidence" value="ECO:0007669"/>
    <property type="project" value="EnsemblFungi"/>
</dbReference>
<dbReference type="PROSITE" id="PS51836">
    <property type="entry name" value="DENN_FNIP12"/>
    <property type="match status" value="1"/>
</dbReference>